<gene>
    <name evidence="2" type="ORF">DCO56_12590</name>
</gene>
<accession>A0A363NTP2</accession>
<dbReference type="Proteomes" id="UP000250831">
    <property type="component" value="Unassembled WGS sequence"/>
</dbReference>
<dbReference type="InterPro" id="IPR036188">
    <property type="entry name" value="FAD/NAD-bd_sf"/>
</dbReference>
<evidence type="ECO:0000313" key="2">
    <source>
        <dbReference type="EMBL" id="PUV24195.1"/>
    </source>
</evidence>
<dbReference type="GO" id="GO:0071949">
    <property type="term" value="F:FAD binding"/>
    <property type="evidence" value="ECO:0007669"/>
    <property type="project" value="InterPro"/>
</dbReference>
<evidence type="ECO:0000259" key="1">
    <source>
        <dbReference type="Pfam" id="PF01494"/>
    </source>
</evidence>
<evidence type="ECO:0000313" key="3">
    <source>
        <dbReference type="Proteomes" id="UP000250831"/>
    </source>
</evidence>
<dbReference type="EMBL" id="QCXX01000003">
    <property type="protein sequence ID" value="PUV24195.1"/>
    <property type="molecule type" value="Genomic_DNA"/>
</dbReference>
<proteinExistence type="predicted"/>
<keyword evidence="3" id="KW-1185">Reference proteome</keyword>
<dbReference type="RefSeq" id="WP_108634123.1">
    <property type="nucleotide sequence ID" value="NZ_QCXX01000003.1"/>
</dbReference>
<comment type="caution">
    <text evidence="2">The sequence shown here is derived from an EMBL/GenBank/DDBJ whole genome shotgun (WGS) entry which is preliminary data.</text>
</comment>
<dbReference type="InterPro" id="IPR002938">
    <property type="entry name" value="FAD-bd"/>
</dbReference>
<dbReference type="SUPFAM" id="SSF51905">
    <property type="entry name" value="FAD/NAD(P)-binding domain"/>
    <property type="match status" value="1"/>
</dbReference>
<dbReference type="PRINTS" id="PR00420">
    <property type="entry name" value="RNGMNOXGNASE"/>
</dbReference>
<dbReference type="AlphaFoldDB" id="A0A363NTP2"/>
<dbReference type="Pfam" id="PF01494">
    <property type="entry name" value="FAD_binding_3"/>
    <property type="match status" value="1"/>
</dbReference>
<reference evidence="2 3" key="1">
    <citation type="submission" date="2018-04" db="EMBL/GenBank/DDBJ databases">
        <title>Sphingobacterium sp. M46 Genome.</title>
        <authorList>
            <person name="Cheng J."/>
            <person name="Li Y."/>
        </authorList>
    </citation>
    <scope>NUCLEOTIDE SEQUENCE [LARGE SCALE GENOMIC DNA]</scope>
    <source>
        <strain evidence="2 3">M46</strain>
    </source>
</reference>
<protein>
    <recommendedName>
        <fullName evidence="1">FAD-binding domain-containing protein</fullName>
    </recommendedName>
</protein>
<dbReference type="Gene3D" id="3.50.50.60">
    <property type="entry name" value="FAD/NAD(P)-binding domain"/>
    <property type="match status" value="1"/>
</dbReference>
<feature type="domain" description="FAD-binding" evidence="1">
    <location>
        <begin position="4"/>
        <end position="308"/>
    </location>
</feature>
<sequence>MKKHILITGAGIAGLTAANFLAKQGHTITVIDRSTSFDKAGFLISLKSFGVKIMEELGLTKNLQAASSPSETVHFVETNEDIIRSIDYDKMNKNIERSVLISRGGLHQVLYEAIKNDVHILFDTTISQLEEREDYTNVTLSNGSTLTVDLVIVSEGLRSATRERYFSNAQLEDFNTLYVGGKLKQRHNKQVGVFKVYIDVDRMLSIYPIAQDEIAIQCYIRRSEDIGTLKNNAPSILKNAFGNYNAEVQQLLDSLLDDGLFFIDKMGMVHATNLVNGRVVLLGDAGYCPTALSGMGASLSIYGAKAMAHFIGEYPNDILTACKNYNTLMQPIIEKFQTNAKNNAASFLPKSEADLEKFVESFRNASAIDVQKIMTDPIVLTKEQEDLSKLAISAAAGDV</sequence>
<dbReference type="PANTHER" id="PTHR46865">
    <property type="entry name" value="OXIDOREDUCTASE-RELATED"/>
    <property type="match status" value="1"/>
</dbReference>
<organism evidence="2 3">
    <name type="scientific">Sphingobacterium athyrii</name>
    <dbReference type="NCBI Taxonomy" id="2152717"/>
    <lineage>
        <taxon>Bacteria</taxon>
        <taxon>Pseudomonadati</taxon>
        <taxon>Bacteroidota</taxon>
        <taxon>Sphingobacteriia</taxon>
        <taxon>Sphingobacteriales</taxon>
        <taxon>Sphingobacteriaceae</taxon>
        <taxon>Sphingobacterium</taxon>
    </lineage>
</organism>
<dbReference type="OrthoDB" id="9766816at2"/>
<name>A0A363NTP2_9SPHI</name>
<dbReference type="InterPro" id="IPR051704">
    <property type="entry name" value="FAD_aromatic-hydroxylase"/>
</dbReference>